<dbReference type="EMBL" id="MQUQ01000004">
    <property type="protein sequence ID" value="OLZ54676.1"/>
    <property type="molecule type" value="Genomic_DNA"/>
</dbReference>
<dbReference type="Proteomes" id="UP000187486">
    <property type="component" value="Unassembled WGS sequence"/>
</dbReference>
<evidence type="ECO:0000256" key="1">
    <source>
        <dbReference type="SAM" id="MobiDB-lite"/>
    </source>
</evidence>
<accession>A0A1R0KZA3</accession>
<sequence>MCVVAAHPDDETLGVSGLIQRLHARGARGSAGRRDRRGGRVPRLVGRRTPGTPGSIAVPRIGGRGVGMGRSARLGAGRPRGGADRRHR</sequence>
<dbReference type="SUPFAM" id="SSF102588">
    <property type="entry name" value="LmbE-like"/>
    <property type="match status" value="1"/>
</dbReference>
<dbReference type="STRING" id="76021.BS329_09240"/>
<dbReference type="Gene3D" id="3.40.50.10320">
    <property type="entry name" value="LmbE-like"/>
    <property type="match status" value="1"/>
</dbReference>
<protein>
    <submittedName>
        <fullName evidence="2">Uncharacterized protein</fullName>
    </submittedName>
</protein>
<dbReference type="InterPro" id="IPR024078">
    <property type="entry name" value="LmbE-like_dom_sf"/>
</dbReference>
<organism evidence="2 3">
    <name type="scientific">Amycolatopsis coloradensis</name>
    <dbReference type="NCBI Taxonomy" id="76021"/>
    <lineage>
        <taxon>Bacteria</taxon>
        <taxon>Bacillati</taxon>
        <taxon>Actinomycetota</taxon>
        <taxon>Actinomycetes</taxon>
        <taxon>Pseudonocardiales</taxon>
        <taxon>Pseudonocardiaceae</taxon>
        <taxon>Amycolatopsis</taxon>
    </lineage>
</organism>
<evidence type="ECO:0000313" key="3">
    <source>
        <dbReference type="Proteomes" id="UP000187486"/>
    </source>
</evidence>
<name>A0A1R0KZA3_9PSEU</name>
<gene>
    <name evidence="2" type="ORF">BS329_09240</name>
</gene>
<feature type="region of interest" description="Disordered" evidence="1">
    <location>
        <begin position="24"/>
        <end position="88"/>
    </location>
</feature>
<keyword evidence="3" id="KW-1185">Reference proteome</keyword>
<reference evidence="2 3" key="1">
    <citation type="submission" date="2016-01" db="EMBL/GenBank/DDBJ databases">
        <title>Amycolatopsis coloradensis genome sequencing and assembly.</title>
        <authorList>
            <person name="Mayilraj S."/>
        </authorList>
    </citation>
    <scope>NUCLEOTIDE SEQUENCE [LARGE SCALE GENOMIC DNA]</scope>
    <source>
        <strain evidence="2 3">DSM 44225</strain>
    </source>
</reference>
<evidence type="ECO:0000313" key="2">
    <source>
        <dbReference type="EMBL" id="OLZ54676.1"/>
    </source>
</evidence>
<comment type="caution">
    <text evidence="2">The sequence shown here is derived from an EMBL/GenBank/DDBJ whole genome shotgun (WGS) entry which is preliminary data.</text>
</comment>
<proteinExistence type="predicted"/>
<feature type="compositionally biased region" description="Low complexity" evidence="1">
    <location>
        <begin position="41"/>
        <end position="51"/>
    </location>
</feature>
<dbReference type="AlphaFoldDB" id="A0A1R0KZA3"/>